<dbReference type="AlphaFoldDB" id="A0A8J3FJA8"/>
<gene>
    <name evidence="2" type="ORF">GCM10010124_14200</name>
</gene>
<keyword evidence="3" id="KW-1185">Reference proteome</keyword>
<dbReference type="Gene3D" id="3.50.50.60">
    <property type="entry name" value="FAD/NAD(P)-binding domain"/>
    <property type="match status" value="1"/>
</dbReference>
<dbReference type="PANTHER" id="PTHR43539">
    <property type="entry name" value="FLAVIN-BINDING MONOOXYGENASE-LIKE PROTEIN (AFU_ORTHOLOGUE AFUA_4G09220)"/>
    <property type="match status" value="1"/>
</dbReference>
<dbReference type="InterPro" id="IPR036188">
    <property type="entry name" value="FAD/NAD-bd_sf"/>
</dbReference>
<reference evidence="2" key="2">
    <citation type="submission" date="2020-09" db="EMBL/GenBank/DDBJ databases">
        <authorList>
            <person name="Sun Q."/>
            <person name="Ohkuma M."/>
        </authorList>
    </citation>
    <scope>NUCLEOTIDE SEQUENCE</scope>
    <source>
        <strain evidence="2">JCM 3091</strain>
    </source>
</reference>
<evidence type="ECO:0000256" key="1">
    <source>
        <dbReference type="ARBA" id="ARBA00023002"/>
    </source>
</evidence>
<dbReference type="PANTHER" id="PTHR43539:SF78">
    <property type="entry name" value="FLAVIN-CONTAINING MONOOXYGENASE"/>
    <property type="match status" value="1"/>
</dbReference>
<dbReference type="Pfam" id="PF13738">
    <property type="entry name" value="Pyr_redox_3"/>
    <property type="match status" value="1"/>
</dbReference>
<name>A0A8J3FJA8_9ACTN</name>
<protein>
    <submittedName>
        <fullName evidence="2">Flavoprotein</fullName>
    </submittedName>
</protein>
<comment type="caution">
    <text evidence="2">The sequence shown here is derived from an EMBL/GenBank/DDBJ whole genome shotgun (WGS) entry which is preliminary data.</text>
</comment>
<reference evidence="2" key="1">
    <citation type="journal article" date="2014" name="Int. J. Syst. Evol. Microbiol.">
        <title>Complete genome sequence of Corynebacterium casei LMG S-19264T (=DSM 44701T), isolated from a smear-ripened cheese.</title>
        <authorList>
            <consortium name="US DOE Joint Genome Institute (JGI-PGF)"/>
            <person name="Walter F."/>
            <person name="Albersmeier A."/>
            <person name="Kalinowski J."/>
            <person name="Ruckert C."/>
        </authorList>
    </citation>
    <scope>NUCLEOTIDE SEQUENCE</scope>
    <source>
        <strain evidence="2">JCM 3091</strain>
    </source>
</reference>
<dbReference type="Proteomes" id="UP000662200">
    <property type="component" value="Unassembled WGS sequence"/>
</dbReference>
<organism evidence="2 3">
    <name type="scientific">Pilimelia terevasa</name>
    <dbReference type="NCBI Taxonomy" id="53372"/>
    <lineage>
        <taxon>Bacteria</taxon>
        <taxon>Bacillati</taxon>
        <taxon>Actinomycetota</taxon>
        <taxon>Actinomycetes</taxon>
        <taxon>Micromonosporales</taxon>
        <taxon>Micromonosporaceae</taxon>
        <taxon>Pilimelia</taxon>
    </lineage>
</organism>
<sequence length="604" mass="60664">MTDNTTTASSTGPCCGTATAATAAGACCDPVAKTEAVAAGASCCGTPAGTADSEPGESSAADGHEPPAAAGCCGGAAATVASTAAITPAPASPSEQAASPRELPVAVIGAGPVGLAAASHLHERGLPFVVLEAGDSIAASVRRWSHVRLFSPWRYNIDAAARRLLDAAGWTAPDDEALPTGGQLVEQYLQPLGKLPAIADNLRLGARVVAIARAGVDRVRSAGRENQPFVIRLADGTDLPAAAIIDAAGTWRTPNPLGVNGLPAHGEPDAADLIDHALPDVLGADRQAHAGRHTVVVGAGHSAANTLLDLAVLAETAPDTRITWAIRSASATRAYGGEQADQLPARGALGAGLRTLVDAGRVALVDGFGVHTVRRTTTSGVELVARDGRTLAADRVVAATGFRPDHSIADELRLDLDPILGCTRELADLIDPNEHSCGTVRPHGHRELAQPEPNYYAVGMKSYGRAPTFLLATGYEQARSVAAALAGDFTAADDIQLDLPETGVCSSNLNSDATAKDLADRHGIDPAIPARLAAATLPLLAAAASTEAAVRAAADQIGLDGDLAVRIAADATSTDTAGEGGLPSAAGLITLAPAASGGGGGCCG</sequence>
<proteinExistence type="predicted"/>
<dbReference type="GO" id="GO:0050660">
    <property type="term" value="F:flavin adenine dinucleotide binding"/>
    <property type="evidence" value="ECO:0007669"/>
    <property type="project" value="TreeGrafter"/>
</dbReference>
<dbReference type="GO" id="GO:0004497">
    <property type="term" value="F:monooxygenase activity"/>
    <property type="evidence" value="ECO:0007669"/>
    <property type="project" value="TreeGrafter"/>
</dbReference>
<dbReference type="RefSeq" id="WP_229789409.1">
    <property type="nucleotide sequence ID" value="NZ_BMQC01000003.1"/>
</dbReference>
<dbReference type="EMBL" id="BMQC01000003">
    <property type="protein sequence ID" value="GGK22808.1"/>
    <property type="molecule type" value="Genomic_DNA"/>
</dbReference>
<evidence type="ECO:0000313" key="3">
    <source>
        <dbReference type="Proteomes" id="UP000662200"/>
    </source>
</evidence>
<dbReference type="PRINTS" id="PR00368">
    <property type="entry name" value="FADPNR"/>
</dbReference>
<dbReference type="SUPFAM" id="SSF51905">
    <property type="entry name" value="FAD/NAD(P)-binding domain"/>
    <property type="match status" value="1"/>
</dbReference>
<accession>A0A8J3FJA8</accession>
<evidence type="ECO:0000313" key="2">
    <source>
        <dbReference type="EMBL" id="GGK22808.1"/>
    </source>
</evidence>
<dbReference type="InterPro" id="IPR050982">
    <property type="entry name" value="Auxin_biosynth/cation_transpt"/>
</dbReference>
<keyword evidence="1" id="KW-0560">Oxidoreductase</keyword>